<dbReference type="InterPro" id="IPR053739">
    <property type="entry name" value="Bact_Immunity_Domain_sf"/>
</dbReference>
<accession>A0ABY1A929</accession>
<name>A0ABY1A929_9LACO</name>
<gene>
    <name evidence="1" type="ORF">SAMN05216431_101123</name>
</gene>
<proteinExistence type="predicted"/>
<dbReference type="EMBL" id="FOCC01000001">
    <property type="protein sequence ID" value="SEM33281.1"/>
    <property type="molecule type" value="Genomic_DNA"/>
</dbReference>
<dbReference type="Gene3D" id="1.20.1440.140">
    <property type="match status" value="1"/>
</dbReference>
<evidence type="ECO:0000313" key="2">
    <source>
        <dbReference type="Proteomes" id="UP000182089"/>
    </source>
</evidence>
<comment type="caution">
    <text evidence="1">The sequence shown here is derived from an EMBL/GenBank/DDBJ whole genome shotgun (WGS) entry which is preliminary data.</text>
</comment>
<evidence type="ECO:0000313" key="1">
    <source>
        <dbReference type="EMBL" id="SEM33281.1"/>
    </source>
</evidence>
<organism evidence="1 2">
    <name type="scientific">Ligilactobacillus ruminis</name>
    <dbReference type="NCBI Taxonomy" id="1623"/>
    <lineage>
        <taxon>Bacteria</taxon>
        <taxon>Bacillati</taxon>
        <taxon>Bacillota</taxon>
        <taxon>Bacilli</taxon>
        <taxon>Lactobacillales</taxon>
        <taxon>Lactobacillaceae</taxon>
        <taxon>Ligilactobacillus</taxon>
    </lineage>
</organism>
<reference evidence="1 2" key="1">
    <citation type="submission" date="2016-10" db="EMBL/GenBank/DDBJ databases">
        <authorList>
            <person name="Varghese N."/>
            <person name="Submissions S."/>
        </authorList>
    </citation>
    <scope>NUCLEOTIDE SEQUENCE [LARGE SCALE GENOMIC DNA]</scope>
    <source>
        <strain evidence="1 2">WC1T17</strain>
    </source>
</reference>
<sequence>MKSRKEVARLANEYVAAFEMTYQPKNKKMAQIIAYGKKELEDRQIAPQIIMEKMVTAIYRLIVEQKCTIGDDAAQILKQMEILSRTKTLLPFKRYDPWIIE</sequence>
<dbReference type="Proteomes" id="UP000182089">
    <property type="component" value="Unassembled WGS sequence"/>
</dbReference>
<protein>
    <submittedName>
        <fullName evidence="1">Uncharacterized protein</fullName>
    </submittedName>
</protein>